<organism evidence="3 4">
    <name type="scientific">Fusarium oxysporum</name>
    <name type="common">Fusarium vascular wilt</name>
    <dbReference type="NCBI Taxonomy" id="5507"/>
    <lineage>
        <taxon>Eukaryota</taxon>
        <taxon>Fungi</taxon>
        <taxon>Dikarya</taxon>
        <taxon>Ascomycota</taxon>
        <taxon>Pezizomycotina</taxon>
        <taxon>Sordariomycetes</taxon>
        <taxon>Hypocreomycetidae</taxon>
        <taxon>Hypocreales</taxon>
        <taxon>Nectriaceae</taxon>
        <taxon>Fusarium</taxon>
        <taxon>Fusarium oxysporum species complex</taxon>
    </lineage>
</organism>
<dbReference type="VEuPathDB" id="FungiDB:FOC4_g10007523"/>
<dbReference type="VEuPathDB" id="FungiDB:FOZG_00156"/>
<protein>
    <recommendedName>
        <fullName evidence="5">Hydrophobin</fullName>
    </recommendedName>
</protein>
<gene>
    <name evidence="3" type="ORF">BFJ68_g9424</name>
</gene>
<feature type="signal peptide" evidence="2">
    <location>
        <begin position="1"/>
        <end position="17"/>
    </location>
</feature>
<proteinExistence type="predicted"/>
<evidence type="ECO:0000313" key="3">
    <source>
        <dbReference type="EMBL" id="RKL08630.1"/>
    </source>
</evidence>
<dbReference type="VEuPathDB" id="FungiDB:FOMG_00162"/>
<accession>A0A420QV42</accession>
<dbReference type="AlphaFoldDB" id="A0A420QV42"/>
<evidence type="ECO:0000256" key="2">
    <source>
        <dbReference type="SAM" id="SignalP"/>
    </source>
</evidence>
<dbReference type="VEuPathDB" id="FungiDB:FOC1_g10013430"/>
<name>A0A420QV42_FUSOX</name>
<keyword evidence="2" id="KW-0732">Signal</keyword>
<sequence>MQFSIVALLVAATGAVAAPGRNGGGGGGGDRPDRGDRNTITQTMSCNGGAAYCCSPEYSGGGVLSYYQCNKNINSCNIGSAIVCCNNIVQGGNNNHQSQKCSAFGNQKVIYD</sequence>
<dbReference type="VEuPathDB" id="FungiDB:FOIG_15139"/>
<dbReference type="EMBL" id="MRCY01000046">
    <property type="protein sequence ID" value="RKL08630.1"/>
    <property type="molecule type" value="Genomic_DNA"/>
</dbReference>
<reference evidence="3 4" key="1">
    <citation type="journal article" date="2018" name="Sci. Rep.">
        <title>Characterisation of pathogen-specific regions and novel effector candidates in Fusarium oxysporum f. sp. cepae.</title>
        <authorList>
            <person name="Armitage A.D."/>
            <person name="Taylor A."/>
            <person name="Sobczyk M.K."/>
            <person name="Baxter L."/>
            <person name="Greenfield B.P."/>
            <person name="Bates H.J."/>
            <person name="Wilson F."/>
            <person name="Jackson A.C."/>
            <person name="Ott S."/>
            <person name="Harrison R.J."/>
            <person name="Clarkson J.P."/>
        </authorList>
    </citation>
    <scope>NUCLEOTIDE SEQUENCE [LARGE SCALE GENOMIC DNA]</scope>
    <source>
        <strain evidence="3 4">Fo_A28</strain>
    </source>
</reference>
<dbReference type="VEuPathDB" id="FungiDB:FOXG_10949"/>
<feature type="region of interest" description="Disordered" evidence="1">
    <location>
        <begin position="17"/>
        <end position="40"/>
    </location>
</feature>
<evidence type="ECO:0008006" key="5">
    <source>
        <dbReference type="Google" id="ProtNLM"/>
    </source>
</evidence>
<evidence type="ECO:0000313" key="4">
    <source>
        <dbReference type="Proteomes" id="UP000285860"/>
    </source>
</evidence>
<dbReference type="Proteomes" id="UP000285860">
    <property type="component" value="Unassembled WGS sequence"/>
</dbReference>
<feature type="chain" id="PRO_5018985457" description="Hydrophobin" evidence="2">
    <location>
        <begin position="18"/>
        <end position="112"/>
    </location>
</feature>
<comment type="caution">
    <text evidence="3">The sequence shown here is derived from an EMBL/GenBank/DDBJ whole genome shotgun (WGS) entry which is preliminary data.</text>
</comment>
<evidence type="ECO:0000256" key="1">
    <source>
        <dbReference type="SAM" id="MobiDB-lite"/>
    </source>
</evidence>